<reference evidence="7 8" key="1">
    <citation type="submission" date="2019-07" db="EMBL/GenBank/DDBJ databases">
        <title>Qingshengfaniella alkalisoli gen. nov., sp. nov., isolated from saline soil.</title>
        <authorList>
            <person name="Xu L."/>
            <person name="Huang X.-X."/>
            <person name="Sun J.-Q."/>
        </authorList>
    </citation>
    <scope>NUCLEOTIDE SEQUENCE [LARGE SCALE GENOMIC DNA]</scope>
    <source>
        <strain evidence="7 8">DSM 27279</strain>
    </source>
</reference>
<dbReference type="InterPro" id="IPR012132">
    <property type="entry name" value="GMC_OxRdtase"/>
</dbReference>
<proteinExistence type="inferred from homology"/>
<comment type="cofactor">
    <cofactor evidence="1 5">
        <name>FAD</name>
        <dbReference type="ChEBI" id="CHEBI:57692"/>
    </cofactor>
</comment>
<feature type="binding site" evidence="5">
    <location>
        <begin position="493"/>
        <end position="494"/>
    </location>
    <ligand>
        <name>FAD</name>
        <dbReference type="ChEBI" id="CHEBI:57692"/>
    </ligand>
</feature>
<dbReference type="OrthoDB" id="9785276at2"/>
<keyword evidence="4 5" id="KW-0274">FAD</keyword>
<accession>A0A556AKE8</accession>
<feature type="binding site" evidence="5">
    <location>
        <position position="103"/>
    </location>
    <ligand>
        <name>FAD</name>
        <dbReference type="ChEBI" id="CHEBI:57692"/>
    </ligand>
</feature>
<feature type="domain" description="Glucose-methanol-choline oxidoreductase N-terminal" evidence="6">
    <location>
        <begin position="274"/>
        <end position="288"/>
    </location>
</feature>
<dbReference type="RefSeq" id="WP_143948861.1">
    <property type="nucleotide sequence ID" value="NZ_BAABMB010000006.1"/>
</dbReference>
<sequence>MEVTRNFTDSFFMYIDSIPNGSRFDYIVVGAGSAGCVLANRLSANGKHQVLVIEAGDRDSRFSFRLPLMVANVLNDDDVTWPYVTVPQGGLNGQSVPWRRGRVLGGCSSINGAVFTRGDPVEYDQWAAMGCSGWSYDDLLPYFKKLEDADGDRNVRGRGGPIHCTRLSRHPDVLSRAFVDAAKEAGFPESEDYNDGAHYEGAFHLQYSTRNGWRDSASVAYLNPAAKRENLTVLLNAKVTSVLMDGVTAQGVEILLGARRLCIKANKEVILAAGPLETPKLLELSGIGNPDVLAQFGIAPILALPGVGENLRDHPNTRVTFKCSKAVTINDLVASPLRKVQAGLEFLFRRTGMLSICSVTAGMNIKSAPNLARLDLVMRLQLLSGINRYSRQKSKGLDAHSGFSISTMAMYPKSVGSVHLQSTDPTVQAKMDPRYLSQEEDVLTLVKGLRLARKLTEMPSLAPWVIEETRPGAACSSDYEMMEYARNTAGTSWHMSGTCKMGADAQSVVDLECRVIGASRLRVVDSSIFPSLPSPNTNIPTFAIAEKAADLILADRDT</sequence>
<feature type="binding site" evidence="5">
    <location>
        <position position="239"/>
    </location>
    <ligand>
        <name>FAD</name>
        <dbReference type="ChEBI" id="CHEBI:57692"/>
    </ligand>
</feature>
<dbReference type="Pfam" id="PF00732">
    <property type="entry name" value="GMC_oxred_N"/>
    <property type="match status" value="1"/>
</dbReference>
<dbReference type="Pfam" id="PF05199">
    <property type="entry name" value="GMC_oxred_C"/>
    <property type="match status" value="1"/>
</dbReference>
<evidence type="ECO:0000313" key="8">
    <source>
        <dbReference type="Proteomes" id="UP000318405"/>
    </source>
</evidence>
<evidence type="ECO:0000256" key="3">
    <source>
        <dbReference type="ARBA" id="ARBA00022630"/>
    </source>
</evidence>
<protein>
    <recommendedName>
        <fullName evidence="6">Glucose-methanol-choline oxidoreductase N-terminal domain-containing protein</fullName>
    </recommendedName>
</protein>
<comment type="similarity">
    <text evidence="2">Belongs to the GMC oxidoreductase family.</text>
</comment>
<dbReference type="AlphaFoldDB" id="A0A556AKE8"/>
<comment type="caution">
    <text evidence="7">The sequence shown here is derived from an EMBL/GenBank/DDBJ whole genome shotgun (WGS) entry which is preliminary data.</text>
</comment>
<dbReference type="GO" id="GO:0050660">
    <property type="term" value="F:flavin adenine dinucleotide binding"/>
    <property type="evidence" value="ECO:0007669"/>
    <property type="project" value="InterPro"/>
</dbReference>
<dbReference type="PANTHER" id="PTHR11552">
    <property type="entry name" value="GLUCOSE-METHANOL-CHOLINE GMC OXIDOREDUCTASE"/>
    <property type="match status" value="1"/>
</dbReference>
<dbReference type="SUPFAM" id="SSF54373">
    <property type="entry name" value="FAD-linked reductases, C-terminal domain"/>
    <property type="match status" value="1"/>
</dbReference>
<dbReference type="InterPro" id="IPR036188">
    <property type="entry name" value="FAD/NAD-bd_sf"/>
</dbReference>
<evidence type="ECO:0000256" key="2">
    <source>
        <dbReference type="ARBA" id="ARBA00010790"/>
    </source>
</evidence>
<organism evidence="7 8">
    <name type="scientific">Verticiella sediminum</name>
    <dbReference type="NCBI Taxonomy" id="1247510"/>
    <lineage>
        <taxon>Bacteria</taxon>
        <taxon>Pseudomonadati</taxon>
        <taxon>Pseudomonadota</taxon>
        <taxon>Betaproteobacteria</taxon>
        <taxon>Burkholderiales</taxon>
        <taxon>Alcaligenaceae</taxon>
        <taxon>Verticiella</taxon>
    </lineage>
</organism>
<gene>
    <name evidence="7" type="ORF">FOZ76_13820</name>
</gene>
<evidence type="ECO:0000256" key="4">
    <source>
        <dbReference type="ARBA" id="ARBA00022827"/>
    </source>
</evidence>
<dbReference type="EMBL" id="VLTJ01000028">
    <property type="protein sequence ID" value="TSH93343.1"/>
    <property type="molecule type" value="Genomic_DNA"/>
</dbReference>
<dbReference type="InterPro" id="IPR007867">
    <property type="entry name" value="GMC_OxRtase_C"/>
</dbReference>
<evidence type="ECO:0000256" key="1">
    <source>
        <dbReference type="ARBA" id="ARBA00001974"/>
    </source>
</evidence>
<dbReference type="Gene3D" id="3.30.560.10">
    <property type="entry name" value="Glucose Oxidase, domain 3"/>
    <property type="match status" value="1"/>
</dbReference>
<evidence type="ECO:0000259" key="6">
    <source>
        <dbReference type="PROSITE" id="PS00624"/>
    </source>
</evidence>
<dbReference type="Proteomes" id="UP000318405">
    <property type="component" value="Unassembled WGS sequence"/>
</dbReference>
<dbReference type="PANTHER" id="PTHR11552:SF147">
    <property type="entry name" value="CHOLINE DEHYDROGENASE, MITOCHONDRIAL"/>
    <property type="match status" value="1"/>
</dbReference>
<name>A0A556AKE8_9BURK</name>
<dbReference type="GO" id="GO:0016614">
    <property type="term" value="F:oxidoreductase activity, acting on CH-OH group of donors"/>
    <property type="evidence" value="ECO:0007669"/>
    <property type="project" value="InterPro"/>
</dbReference>
<dbReference type="PIRSF" id="PIRSF000137">
    <property type="entry name" value="Alcohol_oxidase"/>
    <property type="match status" value="1"/>
</dbReference>
<evidence type="ECO:0000256" key="5">
    <source>
        <dbReference type="PIRSR" id="PIRSR000137-2"/>
    </source>
</evidence>
<keyword evidence="8" id="KW-1185">Reference proteome</keyword>
<dbReference type="PROSITE" id="PS00624">
    <property type="entry name" value="GMC_OXRED_2"/>
    <property type="match status" value="1"/>
</dbReference>
<keyword evidence="3" id="KW-0285">Flavoprotein</keyword>
<feature type="binding site" evidence="5">
    <location>
        <begin position="111"/>
        <end position="114"/>
    </location>
    <ligand>
        <name>FAD</name>
        <dbReference type="ChEBI" id="CHEBI:57692"/>
    </ligand>
</feature>
<evidence type="ECO:0000313" key="7">
    <source>
        <dbReference type="EMBL" id="TSH93343.1"/>
    </source>
</evidence>
<dbReference type="Gene3D" id="3.50.50.60">
    <property type="entry name" value="FAD/NAD(P)-binding domain"/>
    <property type="match status" value="1"/>
</dbReference>
<dbReference type="SUPFAM" id="SSF51905">
    <property type="entry name" value="FAD/NAD(P)-binding domain"/>
    <property type="match status" value="1"/>
</dbReference>
<dbReference type="InterPro" id="IPR000172">
    <property type="entry name" value="GMC_OxRdtase_N"/>
</dbReference>